<gene>
    <name evidence="2" type="ORF">SAMN05216226_1041</name>
</gene>
<name>A0A1G8U241_9EURY</name>
<feature type="non-terminal residue" evidence="2">
    <location>
        <position position="1"/>
    </location>
</feature>
<dbReference type="EMBL" id="FNFC01000004">
    <property type="protein sequence ID" value="SDJ47803.1"/>
    <property type="molecule type" value="Genomic_DNA"/>
</dbReference>
<organism evidence="2 3">
    <name type="scientific">Halovenus aranensis</name>
    <dbReference type="NCBI Taxonomy" id="890420"/>
    <lineage>
        <taxon>Archaea</taxon>
        <taxon>Methanobacteriati</taxon>
        <taxon>Methanobacteriota</taxon>
        <taxon>Stenosarchaea group</taxon>
        <taxon>Halobacteria</taxon>
        <taxon>Halobacteriales</taxon>
        <taxon>Haloarculaceae</taxon>
        <taxon>Halovenus</taxon>
    </lineage>
</organism>
<protein>
    <recommendedName>
        <fullName evidence="1">Transcriptional regulator TbsP-like C-terminal domain-containing protein</fullName>
    </recommendedName>
</protein>
<evidence type="ECO:0000313" key="3">
    <source>
        <dbReference type="Proteomes" id="UP000198856"/>
    </source>
</evidence>
<proteinExistence type="predicted"/>
<evidence type="ECO:0000259" key="1">
    <source>
        <dbReference type="Pfam" id="PF23336"/>
    </source>
</evidence>
<accession>A0A1G8U241</accession>
<dbReference type="AlphaFoldDB" id="A0A1G8U241"/>
<dbReference type="InterPro" id="IPR056163">
    <property type="entry name" value="TbsP_C"/>
</dbReference>
<dbReference type="Pfam" id="PF23336">
    <property type="entry name" value="HTH_TbsP_C"/>
    <property type="match status" value="1"/>
</dbReference>
<keyword evidence="3" id="KW-1185">Reference proteome</keyword>
<evidence type="ECO:0000313" key="2">
    <source>
        <dbReference type="EMBL" id="SDJ47803.1"/>
    </source>
</evidence>
<sequence>AQAGDHTETLAQDATTLRALIPTTDDRLLCFETDDETVTTALDTDLTARWEAALPYSVDVPPYSQLLTLTGQCVGESVEADFEAVIEQMAALPADEQPRPVPVAVLLGAKHNLLLADVFEWMETTTLATQGTVSKFKLQLEEEGYIQTEAESNGVGRPPQRLRLGDSDGSALTPADVISMAMVSST</sequence>
<dbReference type="STRING" id="890420.SAMN05216226_1041"/>
<dbReference type="Proteomes" id="UP000198856">
    <property type="component" value="Unassembled WGS sequence"/>
</dbReference>
<reference evidence="2 3" key="1">
    <citation type="submission" date="2016-10" db="EMBL/GenBank/DDBJ databases">
        <authorList>
            <person name="de Groot N.N."/>
        </authorList>
    </citation>
    <scope>NUCLEOTIDE SEQUENCE [LARGE SCALE GENOMIC DNA]</scope>
    <source>
        <strain evidence="2 3">IBRC-M10015</strain>
    </source>
</reference>
<dbReference type="RefSeq" id="WP_245683176.1">
    <property type="nucleotide sequence ID" value="NZ_FNFC01000004.1"/>
</dbReference>
<feature type="domain" description="Transcriptional regulator TbsP-like C-terminal" evidence="1">
    <location>
        <begin position="62"/>
        <end position="181"/>
    </location>
</feature>